<sequence>MLLLRLDGGGVHGALGRYASTYQRGTGHPIPSHHRATDPVGGPPSNRDTGCSAAAEAGRFGSPDAPRCARRLQNGGRTVRSPRRHPVGSPSALRHDTGIAKG</sequence>
<dbReference type="EMBL" id="BAABGT010000109">
    <property type="protein sequence ID" value="GAA4558258.1"/>
    <property type="molecule type" value="Genomic_DNA"/>
</dbReference>
<accession>A0ABP8S3Z7</accession>
<organism evidence="2 3">
    <name type="scientific">Pseudonocardia xishanensis</name>
    <dbReference type="NCBI Taxonomy" id="630995"/>
    <lineage>
        <taxon>Bacteria</taxon>
        <taxon>Bacillati</taxon>
        <taxon>Actinomycetota</taxon>
        <taxon>Actinomycetes</taxon>
        <taxon>Pseudonocardiales</taxon>
        <taxon>Pseudonocardiaceae</taxon>
        <taxon>Pseudonocardia</taxon>
    </lineage>
</organism>
<evidence type="ECO:0000313" key="3">
    <source>
        <dbReference type="Proteomes" id="UP001501598"/>
    </source>
</evidence>
<gene>
    <name evidence="2" type="ORF">GCM10023175_64110</name>
</gene>
<protein>
    <submittedName>
        <fullName evidence="2">Uncharacterized protein</fullName>
    </submittedName>
</protein>
<proteinExistence type="predicted"/>
<reference evidence="3" key="1">
    <citation type="journal article" date="2019" name="Int. J. Syst. Evol. Microbiol.">
        <title>The Global Catalogue of Microorganisms (GCM) 10K type strain sequencing project: providing services to taxonomists for standard genome sequencing and annotation.</title>
        <authorList>
            <consortium name="The Broad Institute Genomics Platform"/>
            <consortium name="The Broad Institute Genome Sequencing Center for Infectious Disease"/>
            <person name="Wu L."/>
            <person name="Ma J."/>
        </authorList>
    </citation>
    <scope>NUCLEOTIDE SEQUENCE [LARGE SCALE GENOMIC DNA]</scope>
    <source>
        <strain evidence="3">JCM 17906</strain>
    </source>
</reference>
<evidence type="ECO:0000313" key="2">
    <source>
        <dbReference type="EMBL" id="GAA4558258.1"/>
    </source>
</evidence>
<comment type="caution">
    <text evidence="2">The sequence shown here is derived from an EMBL/GenBank/DDBJ whole genome shotgun (WGS) entry which is preliminary data.</text>
</comment>
<feature type="compositionally biased region" description="Basic and acidic residues" evidence="1">
    <location>
        <begin position="93"/>
        <end position="102"/>
    </location>
</feature>
<evidence type="ECO:0000256" key="1">
    <source>
        <dbReference type="SAM" id="MobiDB-lite"/>
    </source>
</evidence>
<keyword evidence="3" id="KW-1185">Reference proteome</keyword>
<feature type="region of interest" description="Disordered" evidence="1">
    <location>
        <begin position="22"/>
        <end position="102"/>
    </location>
</feature>
<dbReference type="Proteomes" id="UP001501598">
    <property type="component" value="Unassembled WGS sequence"/>
</dbReference>
<name>A0ABP8S3Z7_9PSEU</name>